<evidence type="ECO:0000313" key="2">
    <source>
        <dbReference type="EMBL" id="TWG11402.1"/>
    </source>
</evidence>
<protein>
    <submittedName>
        <fullName evidence="2">Uncharacterized protein</fullName>
    </submittedName>
</protein>
<sequence>MLTLAEFATPVVAGLAGMLGVYAVEDILGRLRRSGRCPRRWR</sequence>
<keyword evidence="1" id="KW-1133">Transmembrane helix</keyword>
<reference evidence="2 3" key="1">
    <citation type="submission" date="2019-06" db="EMBL/GenBank/DDBJ databases">
        <title>Sequencing the genomes of 1000 actinobacteria strains.</title>
        <authorList>
            <person name="Klenk H.-P."/>
        </authorList>
    </citation>
    <scope>NUCLEOTIDE SEQUENCE [LARGE SCALE GENOMIC DNA]</scope>
    <source>
        <strain evidence="2 3">DSM 43866</strain>
    </source>
</reference>
<dbReference type="AlphaFoldDB" id="A0A561VIG5"/>
<gene>
    <name evidence="2" type="ORF">FHX34_106132</name>
</gene>
<proteinExistence type="predicted"/>
<organism evidence="2 3">
    <name type="scientific">Actinoplanes teichomyceticus</name>
    <dbReference type="NCBI Taxonomy" id="1867"/>
    <lineage>
        <taxon>Bacteria</taxon>
        <taxon>Bacillati</taxon>
        <taxon>Actinomycetota</taxon>
        <taxon>Actinomycetes</taxon>
        <taxon>Micromonosporales</taxon>
        <taxon>Micromonosporaceae</taxon>
        <taxon>Actinoplanes</taxon>
    </lineage>
</organism>
<evidence type="ECO:0000256" key="1">
    <source>
        <dbReference type="SAM" id="Phobius"/>
    </source>
</evidence>
<dbReference type="EMBL" id="VIWY01000006">
    <property type="protein sequence ID" value="TWG11402.1"/>
    <property type="molecule type" value="Genomic_DNA"/>
</dbReference>
<evidence type="ECO:0000313" key="3">
    <source>
        <dbReference type="Proteomes" id="UP000320239"/>
    </source>
</evidence>
<keyword evidence="1" id="KW-0812">Transmembrane</keyword>
<dbReference type="Proteomes" id="UP000320239">
    <property type="component" value="Unassembled WGS sequence"/>
</dbReference>
<comment type="caution">
    <text evidence="2">The sequence shown here is derived from an EMBL/GenBank/DDBJ whole genome shotgun (WGS) entry which is preliminary data.</text>
</comment>
<feature type="transmembrane region" description="Helical" evidence="1">
    <location>
        <begin position="6"/>
        <end position="24"/>
    </location>
</feature>
<dbReference type="RefSeq" id="WP_262384837.1">
    <property type="nucleotide sequence ID" value="NZ_BOMX01000134.1"/>
</dbReference>
<accession>A0A561VIG5</accession>
<keyword evidence="1" id="KW-0472">Membrane</keyword>
<name>A0A561VIG5_ACTTI</name>
<keyword evidence="3" id="KW-1185">Reference proteome</keyword>